<dbReference type="AlphaFoldDB" id="A0A8C0WT67"/>
<dbReference type="PANTHER" id="PTHR23006">
    <property type="entry name" value="GLUTAMATE-RICH PROTEIN 5"/>
    <property type="match status" value="1"/>
</dbReference>
<protein>
    <recommendedName>
        <fullName evidence="3">Glutamate-rich protein 5</fullName>
    </recommendedName>
</protein>
<proteinExistence type="predicted"/>
<sequence>YYCLYSLYNKIRDKCKIVSCCSTTEESKSCISQPKPCVAGSEPSFYGKVQRESCPPVQKPKASVAPTANGVTLPHEQPLARDVAPEKDATGPTEKTQPPEGQEEPEPHQPSGTDDTLGAEEKKDGEPATEAQPEKGNPELEPLGTEAKGQASRRAGQRDSPGAEHPEDPQMAGVMKLGAAENIPPLETVRELQPQEATGKEEQSQLLEVIPEENRSPEILEGSQFVEKGEVQKLQETLGKDEQSQLLDTISRENKSPEVSDRSQFVQTPVMNDPLHKTPEGSGSMEQIQPEVGSSEHPAGIAETVANVEITRKIEGETGGKVKTEMENEKVSGQAETKEEEIEAVDLSAAT</sequence>
<feature type="compositionally biased region" description="Basic and acidic residues" evidence="1">
    <location>
        <begin position="250"/>
        <end position="261"/>
    </location>
</feature>
<feature type="region of interest" description="Disordered" evidence="1">
    <location>
        <begin position="48"/>
        <end position="220"/>
    </location>
</feature>
<accession>A0A8C0WT67</accession>
<reference evidence="2" key="1">
    <citation type="submission" date="2023-09" db="UniProtKB">
        <authorList>
            <consortium name="Ensembl"/>
        </authorList>
    </citation>
    <scope>IDENTIFICATION</scope>
</reference>
<feature type="region of interest" description="Disordered" evidence="1">
    <location>
        <begin position="316"/>
        <end position="351"/>
    </location>
</feature>
<dbReference type="PANTHER" id="PTHR23006:SF0">
    <property type="entry name" value="GLUTAMATE-RICH PROTEIN 5"/>
    <property type="match status" value="1"/>
</dbReference>
<evidence type="ECO:0008006" key="3">
    <source>
        <dbReference type="Google" id="ProtNLM"/>
    </source>
</evidence>
<organism evidence="2">
    <name type="scientific">Castor canadensis</name>
    <name type="common">American beaver</name>
    <dbReference type="NCBI Taxonomy" id="51338"/>
    <lineage>
        <taxon>Eukaryota</taxon>
        <taxon>Metazoa</taxon>
        <taxon>Chordata</taxon>
        <taxon>Craniata</taxon>
        <taxon>Vertebrata</taxon>
        <taxon>Euteleostomi</taxon>
        <taxon>Mammalia</taxon>
        <taxon>Eutheria</taxon>
        <taxon>Euarchontoglires</taxon>
        <taxon>Glires</taxon>
        <taxon>Rodentia</taxon>
        <taxon>Castorimorpha</taxon>
        <taxon>Castoridae</taxon>
        <taxon>Castor</taxon>
    </lineage>
</organism>
<evidence type="ECO:0000313" key="2">
    <source>
        <dbReference type="Ensembl" id="ENSCCNP00000016895.1"/>
    </source>
</evidence>
<feature type="region of interest" description="Disordered" evidence="1">
    <location>
        <begin position="240"/>
        <end position="299"/>
    </location>
</feature>
<dbReference type="InterPro" id="IPR027856">
    <property type="entry name" value="Glu-rich_5"/>
</dbReference>
<evidence type="ECO:0000256" key="1">
    <source>
        <dbReference type="SAM" id="MobiDB-lite"/>
    </source>
</evidence>
<feature type="compositionally biased region" description="Basic and acidic residues" evidence="1">
    <location>
        <begin position="119"/>
        <end position="138"/>
    </location>
</feature>
<name>A0A8C0WT67_CASCN</name>
<dbReference type="Ensembl" id="ENSCCNT00000021988.1">
    <property type="protein sequence ID" value="ENSCCNP00000016895.1"/>
    <property type="gene ID" value="ENSCCNG00000017186.1"/>
</dbReference>
<feature type="compositionally biased region" description="Basic and acidic residues" evidence="1">
    <location>
        <begin position="316"/>
        <end position="330"/>
    </location>
</feature>